<name>A0A0V1G6G5_9BILA</name>
<proteinExistence type="predicted"/>
<organism evidence="1 2">
    <name type="scientific">Trichinella zimbabwensis</name>
    <dbReference type="NCBI Taxonomy" id="268475"/>
    <lineage>
        <taxon>Eukaryota</taxon>
        <taxon>Metazoa</taxon>
        <taxon>Ecdysozoa</taxon>
        <taxon>Nematoda</taxon>
        <taxon>Enoplea</taxon>
        <taxon>Dorylaimia</taxon>
        <taxon>Trichinellida</taxon>
        <taxon>Trichinellidae</taxon>
        <taxon>Trichinella</taxon>
    </lineage>
</organism>
<evidence type="ECO:0000313" key="1">
    <source>
        <dbReference type="EMBL" id="KRY93896.1"/>
    </source>
</evidence>
<gene>
    <name evidence="1" type="ORF">T11_3051</name>
</gene>
<comment type="caution">
    <text evidence="1">The sequence shown here is derived from an EMBL/GenBank/DDBJ whole genome shotgun (WGS) entry which is preliminary data.</text>
</comment>
<accession>A0A0V1G6G5</accession>
<dbReference type="EMBL" id="JYDP01005964">
    <property type="protein sequence ID" value="KRY93896.1"/>
    <property type="molecule type" value="Genomic_DNA"/>
</dbReference>
<sequence length="35" mass="4082">MNVLTGFYLKMILKCNRYFLICNVEPSGLHLLCPH</sequence>
<keyword evidence="2" id="KW-1185">Reference proteome</keyword>
<dbReference type="AlphaFoldDB" id="A0A0V1G6G5"/>
<evidence type="ECO:0000313" key="2">
    <source>
        <dbReference type="Proteomes" id="UP000055024"/>
    </source>
</evidence>
<dbReference type="Proteomes" id="UP000055024">
    <property type="component" value="Unassembled WGS sequence"/>
</dbReference>
<protein>
    <submittedName>
        <fullName evidence="1">Uncharacterized protein</fullName>
    </submittedName>
</protein>
<reference evidence="1 2" key="1">
    <citation type="submission" date="2015-01" db="EMBL/GenBank/DDBJ databases">
        <title>Evolution of Trichinella species and genotypes.</title>
        <authorList>
            <person name="Korhonen P.K."/>
            <person name="Edoardo P."/>
            <person name="Giuseppe L.R."/>
            <person name="Gasser R.B."/>
        </authorList>
    </citation>
    <scope>NUCLEOTIDE SEQUENCE [LARGE SCALE GENOMIC DNA]</scope>
    <source>
        <strain evidence="1">ISS1029</strain>
    </source>
</reference>